<reference evidence="4" key="1">
    <citation type="submission" date="2023-09" db="EMBL/GenBank/DDBJ databases">
        <authorList>
            <person name="Li S."/>
            <person name="Li X."/>
            <person name="Zhang C."/>
            <person name="Zhao Z."/>
        </authorList>
    </citation>
    <scope>NUCLEOTIDE SEQUENCE [LARGE SCALE GENOMIC DNA]</scope>
    <source>
        <strain evidence="4">SQ345</strain>
    </source>
</reference>
<feature type="domain" description="MoaB/Mog" evidence="2">
    <location>
        <begin position="5"/>
        <end position="172"/>
    </location>
</feature>
<dbReference type="Gene3D" id="3.30.70.2860">
    <property type="match status" value="1"/>
</dbReference>
<dbReference type="RefSeq" id="WP_348387006.1">
    <property type="nucleotide sequence ID" value="NZ_CP134146.1"/>
</dbReference>
<evidence type="ECO:0000313" key="3">
    <source>
        <dbReference type="EMBL" id="WNC67847.1"/>
    </source>
</evidence>
<dbReference type="PIRSF" id="PIRSF006728">
    <property type="entry name" value="CinA"/>
    <property type="match status" value="1"/>
</dbReference>
<dbReference type="SUPFAM" id="SSF53218">
    <property type="entry name" value="Molybdenum cofactor biosynthesis proteins"/>
    <property type="match status" value="1"/>
</dbReference>
<evidence type="ECO:0000256" key="1">
    <source>
        <dbReference type="HAMAP-Rule" id="MF_00226"/>
    </source>
</evidence>
<dbReference type="InterPro" id="IPR050101">
    <property type="entry name" value="CinA"/>
</dbReference>
<dbReference type="NCBIfam" id="TIGR00199">
    <property type="entry name" value="PncC_domain"/>
    <property type="match status" value="1"/>
</dbReference>
<dbReference type="EMBL" id="CP134146">
    <property type="protein sequence ID" value="WNC67847.1"/>
    <property type="molecule type" value="Genomic_DNA"/>
</dbReference>
<sequence length="429" mass="46794">MLNVQLLLTGNELMSGDIVDTNSVFIAREFKNLGIELTRKVTVGDNLQLLTEQMEQLSVDADILIINGGLGPTVDDMTAQALSEAANKPLALHPTALEQVKAWCVKRSYRLTGPNMKQALLPAGCNIVNNPIGSAPGFSLSHNNCQIICTPGVPVELKAMLRNEILPEIAKQLPEELQTVTQKLKVFGIGESGLQKMVNETYPNWPEEIELGFRATMPLLEVKLTSRSHTSSTLRDEWYNKIKGLLGQHIVSENGNSIAATVVELLNQQGKTITTAESCTGGMIAAQLTGIAGSSNVFEAGFVTYSNRMKAKLVNVNEKTLEQFGAVSEQVVKEMVTGALAVSDADYAVSVSGIAGPDGGTEEKPVGTVWLAWGDKQQVFAKRLYLPTHRIHFQNFIANTGLDLIRRLILGYADEPRYFVERQLKNKTS</sequence>
<dbReference type="SUPFAM" id="SSF142433">
    <property type="entry name" value="CinA-like"/>
    <property type="match status" value="1"/>
</dbReference>
<evidence type="ECO:0000259" key="2">
    <source>
        <dbReference type="SMART" id="SM00852"/>
    </source>
</evidence>
<organism evidence="3 4">
    <name type="scientific">Thalassotalea nanhaiensis</name>
    <dbReference type="NCBI Taxonomy" id="3065648"/>
    <lineage>
        <taxon>Bacteria</taxon>
        <taxon>Pseudomonadati</taxon>
        <taxon>Pseudomonadota</taxon>
        <taxon>Gammaproteobacteria</taxon>
        <taxon>Alteromonadales</taxon>
        <taxon>Colwelliaceae</taxon>
        <taxon>Thalassotalea</taxon>
    </lineage>
</organism>
<evidence type="ECO:0000313" key="4">
    <source>
        <dbReference type="Proteomes" id="UP001248581"/>
    </source>
</evidence>
<dbReference type="Gene3D" id="3.90.950.20">
    <property type="entry name" value="CinA-like"/>
    <property type="match status" value="1"/>
</dbReference>
<dbReference type="SMART" id="SM00852">
    <property type="entry name" value="MoCF_biosynth"/>
    <property type="match status" value="1"/>
</dbReference>
<dbReference type="PANTHER" id="PTHR13939">
    <property type="entry name" value="NICOTINAMIDE-NUCLEOTIDE AMIDOHYDROLASE PNCC"/>
    <property type="match status" value="1"/>
</dbReference>
<protein>
    <recommendedName>
        <fullName evidence="1">CinA-like protein</fullName>
    </recommendedName>
</protein>
<gene>
    <name evidence="3" type="ORF">RI845_15125</name>
</gene>
<accession>A0ABY9TGD2</accession>
<dbReference type="Proteomes" id="UP001248581">
    <property type="component" value="Chromosome"/>
</dbReference>
<dbReference type="InterPro" id="IPR008135">
    <property type="entry name" value="Competence-induced_CinA"/>
</dbReference>
<dbReference type="NCBIfam" id="TIGR00200">
    <property type="entry name" value="cinA_nterm"/>
    <property type="match status" value="1"/>
</dbReference>
<proteinExistence type="inferred from homology"/>
<dbReference type="Pfam" id="PF02464">
    <property type="entry name" value="CinA"/>
    <property type="match status" value="1"/>
</dbReference>
<dbReference type="CDD" id="cd00885">
    <property type="entry name" value="cinA"/>
    <property type="match status" value="1"/>
</dbReference>
<dbReference type="Pfam" id="PF00994">
    <property type="entry name" value="MoCF_biosynth"/>
    <property type="match status" value="1"/>
</dbReference>
<dbReference type="InterPro" id="IPR008136">
    <property type="entry name" value="CinA_C"/>
</dbReference>
<dbReference type="PANTHER" id="PTHR13939:SF0">
    <property type="entry name" value="NMN AMIDOHYDROLASE-LIKE PROTEIN YFAY"/>
    <property type="match status" value="1"/>
</dbReference>
<dbReference type="HAMAP" id="MF_00226_B">
    <property type="entry name" value="CinA_B"/>
    <property type="match status" value="1"/>
</dbReference>
<dbReference type="InterPro" id="IPR001453">
    <property type="entry name" value="MoaB/Mog_dom"/>
</dbReference>
<dbReference type="Gene3D" id="3.40.980.10">
    <property type="entry name" value="MoaB/Mog-like domain"/>
    <property type="match status" value="1"/>
</dbReference>
<dbReference type="InterPro" id="IPR036653">
    <property type="entry name" value="CinA-like_C"/>
</dbReference>
<dbReference type="InterPro" id="IPR036425">
    <property type="entry name" value="MoaB/Mog-like_dom_sf"/>
</dbReference>
<comment type="similarity">
    <text evidence="1">Belongs to the CinA family.</text>
</comment>
<keyword evidence="4" id="KW-1185">Reference proteome</keyword>
<name>A0ABY9TGD2_9GAMM</name>